<proteinExistence type="predicted"/>
<sequence>MKSVVWSKASLDSLETIHNFIFKNSPQNAEMVVDTLLNLGDDLAKFPERNPREPLFNDESIRYFPKWNFKIVYRIEENRILIINIYSTKMNW</sequence>
<dbReference type="EMBL" id="JBBYHT010000004">
    <property type="protein sequence ID" value="MEL1248271.1"/>
    <property type="molecule type" value="Genomic_DNA"/>
</dbReference>
<keyword evidence="3" id="KW-1185">Reference proteome</keyword>
<dbReference type="Pfam" id="PF05016">
    <property type="entry name" value="ParE_toxin"/>
    <property type="match status" value="1"/>
</dbReference>
<comment type="caution">
    <text evidence="2">The sequence shown here is derived from an EMBL/GenBank/DDBJ whole genome shotgun (WGS) entry which is preliminary data.</text>
</comment>
<dbReference type="RefSeq" id="WP_341683186.1">
    <property type="nucleotide sequence ID" value="NZ_JBBYHT010000004.1"/>
</dbReference>
<accession>A0ABU9I780</accession>
<evidence type="ECO:0000256" key="1">
    <source>
        <dbReference type="ARBA" id="ARBA00022649"/>
    </source>
</evidence>
<dbReference type="Proteomes" id="UP001393056">
    <property type="component" value="Unassembled WGS sequence"/>
</dbReference>
<dbReference type="InterPro" id="IPR035093">
    <property type="entry name" value="RelE/ParE_toxin_dom_sf"/>
</dbReference>
<dbReference type="Gene3D" id="3.30.2310.20">
    <property type="entry name" value="RelE-like"/>
    <property type="match status" value="1"/>
</dbReference>
<protein>
    <submittedName>
        <fullName evidence="2">Type II toxin-antitoxin system RelE/ParE family toxin</fullName>
    </submittedName>
</protein>
<name>A0ABU9I780_9FLAO</name>
<reference evidence="2 3" key="1">
    <citation type="submission" date="2024-04" db="EMBL/GenBank/DDBJ databases">
        <title>Flavobacterium sp. DGU41 16S ribosomal RNA gene Genome sequencing and assembly.</title>
        <authorList>
            <person name="Park S."/>
        </authorList>
    </citation>
    <scope>NUCLEOTIDE SEQUENCE [LARGE SCALE GENOMIC DNA]</scope>
    <source>
        <strain evidence="2 3">DGU41</strain>
    </source>
</reference>
<dbReference type="InterPro" id="IPR007712">
    <property type="entry name" value="RelE/ParE_toxin"/>
</dbReference>
<gene>
    <name evidence="2" type="ORF">AAEO58_09460</name>
</gene>
<evidence type="ECO:0000313" key="3">
    <source>
        <dbReference type="Proteomes" id="UP001393056"/>
    </source>
</evidence>
<evidence type="ECO:0000313" key="2">
    <source>
        <dbReference type="EMBL" id="MEL1248271.1"/>
    </source>
</evidence>
<keyword evidence="1" id="KW-1277">Toxin-antitoxin system</keyword>
<organism evidence="2 3">
    <name type="scientific">Flavobacterium helocola</name>
    <dbReference type="NCBI Taxonomy" id="3139139"/>
    <lineage>
        <taxon>Bacteria</taxon>
        <taxon>Pseudomonadati</taxon>
        <taxon>Bacteroidota</taxon>
        <taxon>Flavobacteriia</taxon>
        <taxon>Flavobacteriales</taxon>
        <taxon>Flavobacteriaceae</taxon>
        <taxon>Flavobacterium</taxon>
    </lineage>
</organism>